<gene>
    <name evidence="3" type="ORF">SEMRO_3408_G347700.1</name>
</gene>
<accession>A0A9N8F281</accession>
<sequence length="318" mass="34434">MTDFDRSMALDLTATGDLDNGDHDSFTTIDEYEVEHPEQVKAAFAAIGDPSHLLDAPLETSNSTVSDSSKSNASVYEKVKYHDEIGKIVLTDAKITFHPYDGGAPTRGSFIVRNHAEFTGSHSWRWKMIKKHKISPTTSSKTMLKLISAESDKKAVVFTFYNREQLELIRKDVTKHLRQAHHRTPKTEGKEEEIAATSNKKATNGTVESNAREQPAVVQEAAATEATALLGTKSAATTEQATSTESASPELDKSKLVIGAVVAVIVIIVLGSGLRPSSASILPDPIFHRALVDQQSSGSDGNLVPAADALQYLRGNLH</sequence>
<comment type="caution">
    <text evidence="3">The sequence shown here is derived from an EMBL/GenBank/DDBJ whole genome shotgun (WGS) entry which is preliminary data.</text>
</comment>
<evidence type="ECO:0000259" key="2">
    <source>
        <dbReference type="Pfam" id="PF08567"/>
    </source>
</evidence>
<dbReference type="EMBL" id="CAICTM010003406">
    <property type="protein sequence ID" value="CAB9531303.1"/>
    <property type="molecule type" value="Genomic_DNA"/>
</dbReference>
<feature type="region of interest" description="Disordered" evidence="1">
    <location>
        <begin position="230"/>
        <end position="249"/>
    </location>
</feature>
<dbReference type="Pfam" id="PF08567">
    <property type="entry name" value="PH_TFIIH"/>
    <property type="match status" value="1"/>
</dbReference>
<dbReference type="InterPro" id="IPR013876">
    <property type="entry name" value="TFIIH_BTF_p62_N"/>
</dbReference>
<protein>
    <recommendedName>
        <fullName evidence="2">TFIIH p62 subunit N-terminal domain-containing protein</fullName>
    </recommendedName>
</protein>
<evidence type="ECO:0000313" key="4">
    <source>
        <dbReference type="Proteomes" id="UP001153069"/>
    </source>
</evidence>
<dbReference type="SUPFAM" id="SSF50729">
    <property type="entry name" value="PH domain-like"/>
    <property type="match status" value="1"/>
</dbReference>
<evidence type="ECO:0000313" key="3">
    <source>
        <dbReference type="EMBL" id="CAB9531303.1"/>
    </source>
</evidence>
<feature type="compositionally biased region" description="Polar residues" evidence="1">
    <location>
        <begin position="196"/>
        <end position="209"/>
    </location>
</feature>
<dbReference type="Proteomes" id="UP001153069">
    <property type="component" value="Unassembled WGS sequence"/>
</dbReference>
<name>A0A9N8F281_9STRA</name>
<feature type="compositionally biased region" description="Low complexity" evidence="1">
    <location>
        <begin position="230"/>
        <end position="248"/>
    </location>
</feature>
<keyword evidence="4" id="KW-1185">Reference proteome</keyword>
<proteinExistence type="predicted"/>
<dbReference type="InterPro" id="IPR011993">
    <property type="entry name" value="PH-like_dom_sf"/>
</dbReference>
<evidence type="ECO:0000256" key="1">
    <source>
        <dbReference type="SAM" id="MobiDB-lite"/>
    </source>
</evidence>
<dbReference type="AlphaFoldDB" id="A0A9N8F281"/>
<organism evidence="3 4">
    <name type="scientific">Seminavis robusta</name>
    <dbReference type="NCBI Taxonomy" id="568900"/>
    <lineage>
        <taxon>Eukaryota</taxon>
        <taxon>Sar</taxon>
        <taxon>Stramenopiles</taxon>
        <taxon>Ochrophyta</taxon>
        <taxon>Bacillariophyta</taxon>
        <taxon>Bacillariophyceae</taxon>
        <taxon>Bacillariophycidae</taxon>
        <taxon>Naviculales</taxon>
        <taxon>Naviculaceae</taxon>
        <taxon>Seminavis</taxon>
    </lineage>
</organism>
<feature type="region of interest" description="Disordered" evidence="1">
    <location>
        <begin position="177"/>
        <end position="218"/>
    </location>
</feature>
<reference evidence="3" key="1">
    <citation type="submission" date="2020-06" db="EMBL/GenBank/DDBJ databases">
        <authorList>
            <consortium name="Plant Systems Biology data submission"/>
        </authorList>
    </citation>
    <scope>NUCLEOTIDE SEQUENCE</scope>
    <source>
        <strain evidence="3">D6</strain>
    </source>
</reference>
<feature type="domain" description="TFIIH p62 subunit N-terminal" evidence="2">
    <location>
        <begin position="119"/>
        <end position="170"/>
    </location>
</feature>
<dbReference type="Gene3D" id="2.30.29.30">
    <property type="entry name" value="Pleckstrin-homology domain (PH domain)/Phosphotyrosine-binding domain (PTB)"/>
    <property type="match status" value="1"/>
</dbReference>